<dbReference type="PANTHER" id="PTHR30182:SF12">
    <property type="entry name" value="L-SERINE DEHYDRATASE, BETA CHAIN-RELATED"/>
    <property type="match status" value="1"/>
</dbReference>
<dbReference type="GO" id="GO:0051539">
    <property type="term" value="F:4 iron, 4 sulfur cluster binding"/>
    <property type="evidence" value="ECO:0007669"/>
    <property type="project" value="UniProtKB-KW"/>
</dbReference>
<keyword evidence="7 9" id="KW-0456">Lyase</keyword>
<dbReference type="InterPro" id="IPR002912">
    <property type="entry name" value="ACT_dom"/>
</dbReference>
<dbReference type="InterPro" id="IPR005131">
    <property type="entry name" value="Ser_deHydtase_bsu"/>
</dbReference>
<evidence type="ECO:0000256" key="1">
    <source>
        <dbReference type="ARBA" id="ARBA00001966"/>
    </source>
</evidence>
<dbReference type="Pfam" id="PF01842">
    <property type="entry name" value="ACT"/>
    <property type="match status" value="1"/>
</dbReference>
<dbReference type="Pfam" id="PF03315">
    <property type="entry name" value="SDH_beta"/>
    <property type="match status" value="1"/>
</dbReference>
<dbReference type="SUPFAM" id="SSF55021">
    <property type="entry name" value="ACT-like"/>
    <property type="match status" value="1"/>
</dbReference>
<dbReference type="AlphaFoldDB" id="A0A644WYX7"/>
<dbReference type="InterPro" id="IPR029009">
    <property type="entry name" value="ASB_dom_sf"/>
</dbReference>
<reference evidence="9" key="1">
    <citation type="submission" date="2019-08" db="EMBL/GenBank/DDBJ databases">
        <authorList>
            <person name="Kucharzyk K."/>
            <person name="Murdoch R.W."/>
            <person name="Higgins S."/>
            <person name="Loffler F."/>
        </authorList>
    </citation>
    <scope>NUCLEOTIDE SEQUENCE</scope>
</reference>
<keyword evidence="6" id="KW-0411">Iron-sulfur</keyword>
<keyword evidence="4" id="KW-0479">Metal-binding</keyword>
<comment type="caution">
    <text evidence="9">The sequence shown here is derived from an EMBL/GenBank/DDBJ whole genome shotgun (WGS) entry which is preliminary data.</text>
</comment>
<dbReference type="InterPro" id="IPR004643">
    <property type="entry name" value="Fe-S_L-Ser_bsu"/>
</dbReference>
<dbReference type="Gene3D" id="3.30.70.260">
    <property type="match status" value="1"/>
</dbReference>
<dbReference type="GO" id="GO:0003941">
    <property type="term" value="F:L-serine ammonia-lyase activity"/>
    <property type="evidence" value="ECO:0007669"/>
    <property type="project" value="UniProtKB-EC"/>
</dbReference>
<dbReference type="Gene3D" id="3.30.1330.90">
    <property type="entry name" value="D-3-phosphoglycerate dehydrogenase, domain 3"/>
    <property type="match status" value="1"/>
</dbReference>
<evidence type="ECO:0000313" key="9">
    <source>
        <dbReference type="EMBL" id="MPM09115.1"/>
    </source>
</evidence>
<keyword evidence="5" id="KW-0408">Iron</keyword>
<evidence type="ECO:0000256" key="3">
    <source>
        <dbReference type="ARBA" id="ARBA00022485"/>
    </source>
</evidence>
<dbReference type="PANTHER" id="PTHR30182">
    <property type="entry name" value="L-SERINE DEHYDRATASE"/>
    <property type="match status" value="1"/>
</dbReference>
<name>A0A644WYX7_9ZZZZ</name>
<organism evidence="9">
    <name type="scientific">bioreactor metagenome</name>
    <dbReference type="NCBI Taxonomy" id="1076179"/>
    <lineage>
        <taxon>unclassified sequences</taxon>
        <taxon>metagenomes</taxon>
        <taxon>ecological metagenomes</taxon>
    </lineage>
</organism>
<evidence type="ECO:0000256" key="7">
    <source>
        <dbReference type="ARBA" id="ARBA00023239"/>
    </source>
</evidence>
<accession>A0A644WYX7</accession>
<evidence type="ECO:0000256" key="4">
    <source>
        <dbReference type="ARBA" id="ARBA00022723"/>
    </source>
</evidence>
<dbReference type="SUPFAM" id="SSF143548">
    <property type="entry name" value="Serine metabolism enzymes domain"/>
    <property type="match status" value="1"/>
</dbReference>
<protein>
    <submittedName>
        <fullName evidence="9">L-serine dehydratase, beta chain</fullName>
        <ecNumber evidence="9">4.3.1.17</ecNumber>
    </submittedName>
</protein>
<dbReference type="InterPro" id="IPR051318">
    <property type="entry name" value="Fe-S_L-Ser"/>
</dbReference>
<evidence type="ECO:0000256" key="2">
    <source>
        <dbReference type="ARBA" id="ARBA00022432"/>
    </source>
</evidence>
<dbReference type="EMBL" id="VSSQ01001531">
    <property type="protein sequence ID" value="MPM09115.1"/>
    <property type="molecule type" value="Genomic_DNA"/>
</dbReference>
<dbReference type="InterPro" id="IPR045865">
    <property type="entry name" value="ACT-like_dom_sf"/>
</dbReference>
<dbReference type="CDD" id="cd04903">
    <property type="entry name" value="ACT_LSD"/>
    <property type="match status" value="1"/>
</dbReference>
<keyword evidence="3" id="KW-0004">4Fe-4S</keyword>
<evidence type="ECO:0000259" key="8">
    <source>
        <dbReference type="PROSITE" id="PS51671"/>
    </source>
</evidence>
<dbReference type="GO" id="GO:0006094">
    <property type="term" value="P:gluconeogenesis"/>
    <property type="evidence" value="ECO:0007669"/>
    <property type="project" value="UniProtKB-KW"/>
</dbReference>
<dbReference type="NCBIfam" id="TIGR00719">
    <property type="entry name" value="sda_beta"/>
    <property type="match status" value="1"/>
</dbReference>
<comment type="cofactor">
    <cofactor evidence="1">
        <name>[4Fe-4S] cluster</name>
        <dbReference type="ChEBI" id="CHEBI:49883"/>
    </cofactor>
</comment>
<feature type="domain" description="ACT" evidence="8">
    <location>
        <begin position="149"/>
        <end position="220"/>
    </location>
</feature>
<dbReference type="EC" id="4.3.1.17" evidence="9"/>
<gene>
    <name evidence="9" type="primary">sdhB_7</name>
    <name evidence="9" type="ORF">SDC9_55431</name>
</gene>
<evidence type="ECO:0000256" key="6">
    <source>
        <dbReference type="ARBA" id="ARBA00023014"/>
    </source>
</evidence>
<proteinExistence type="predicted"/>
<dbReference type="PROSITE" id="PS51671">
    <property type="entry name" value="ACT"/>
    <property type="match status" value="1"/>
</dbReference>
<dbReference type="PIRSF" id="PIRSF036692">
    <property type="entry name" value="SDH_B"/>
    <property type="match status" value="1"/>
</dbReference>
<evidence type="ECO:0000256" key="5">
    <source>
        <dbReference type="ARBA" id="ARBA00023004"/>
    </source>
</evidence>
<sequence>MEDFSVFDIIGPRMTGPSSSHTAGAARLSRVARHIAEDDVAEVKFTLYGSFAETGRGHGTDKALIAGALGMEPDDPRIKDAYRVAREMGVLVTMEFSEEQPAFPNTARIVITGSNGQTTDVVGESVGGGNIRITEINGLAVEFSGEYPTLVIQHTDKPGVIAEVSHVLAQLSVNIAFMRVFRHGKGEDAYMTIETDQPVTREMQAMILKLCSGIIKLFAV</sequence>
<dbReference type="GO" id="GO:0046872">
    <property type="term" value="F:metal ion binding"/>
    <property type="evidence" value="ECO:0007669"/>
    <property type="project" value="UniProtKB-KW"/>
</dbReference>
<keyword evidence="2" id="KW-0312">Gluconeogenesis</keyword>